<dbReference type="SUPFAM" id="SSF46785">
    <property type="entry name" value="Winged helix' DNA-binding domain"/>
    <property type="match status" value="1"/>
</dbReference>
<dbReference type="SMART" id="SM00346">
    <property type="entry name" value="HTH_ICLR"/>
    <property type="match status" value="1"/>
</dbReference>
<dbReference type="InterPro" id="IPR050707">
    <property type="entry name" value="HTH_MetabolicPath_Reg"/>
</dbReference>
<evidence type="ECO:0000256" key="3">
    <source>
        <dbReference type="ARBA" id="ARBA00023163"/>
    </source>
</evidence>
<keyword evidence="7" id="KW-1185">Reference proteome</keyword>
<sequence>MTSKSEGRKVKSIEQAGDILEYLRMEGPATIADLESVVPLSAGSIHTYLATLKDYGFIEQEGTKYRIGSMFIPYGVRVRNSTELYSASKDIIEAVAHEVGGCVHLQKEYNNRLLILEEVYGENTAGLDLHIKKRGNLQNHIHCTAGGKSILAQLPEPKVHQILDDHGLPTQTSQTITDREQLLDELKLVRKQGYAVNDQEHMHGIRAVGAPICRDNNGEVLGAISISGSAATWTGQIFNEKIPNKVKEISNEIEINIHSKDRNE</sequence>
<dbReference type="GO" id="GO:0045892">
    <property type="term" value="P:negative regulation of DNA-templated transcription"/>
    <property type="evidence" value="ECO:0007669"/>
    <property type="project" value="TreeGrafter"/>
</dbReference>
<evidence type="ECO:0000313" key="6">
    <source>
        <dbReference type="EMBL" id="SFS91830.1"/>
    </source>
</evidence>
<dbReference type="PROSITE" id="PS51078">
    <property type="entry name" value="ICLR_ED"/>
    <property type="match status" value="1"/>
</dbReference>
<organism evidence="6 7">
    <name type="scientific">Halostagnicola kamekurae</name>
    <dbReference type="NCBI Taxonomy" id="619731"/>
    <lineage>
        <taxon>Archaea</taxon>
        <taxon>Methanobacteriati</taxon>
        <taxon>Methanobacteriota</taxon>
        <taxon>Stenosarchaea group</taxon>
        <taxon>Halobacteria</taxon>
        <taxon>Halobacteriales</taxon>
        <taxon>Natrialbaceae</taxon>
        <taxon>Halostagnicola</taxon>
    </lineage>
</organism>
<dbReference type="InterPro" id="IPR036390">
    <property type="entry name" value="WH_DNA-bd_sf"/>
</dbReference>
<name>A0A1I6TRP3_9EURY</name>
<protein>
    <submittedName>
        <fullName evidence="6">DNA-binding transcriptional regulator, IclR family</fullName>
    </submittedName>
</protein>
<dbReference type="RefSeq" id="WP_092906159.1">
    <property type="nucleotide sequence ID" value="NZ_FOZS01000003.1"/>
</dbReference>
<reference evidence="7" key="1">
    <citation type="submission" date="2016-10" db="EMBL/GenBank/DDBJ databases">
        <authorList>
            <person name="Varghese N."/>
            <person name="Submissions S."/>
        </authorList>
    </citation>
    <scope>NUCLEOTIDE SEQUENCE [LARGE SCALE GENOMIC DNA]</scope>
    <source>
        <strain evidence="7">DSM 22427</strain>
    </source>
</reference>
<dbReference type="AlphaFoldDB" id="A0A1I6TRP3"/>
<dbReference type="Gene3D" id="1.10.10.10">
    <property type="entry name" value="Winged helix-like DNA-binding domain superfamily/Winged helix DNA-binding domain"/>
    <property type="match status" value="1"/>
</dbReference>
<feature type="domain" description="HTH iclR-type" evidence="4">
    <location>
        <begin position="10"/>
        <end position="69"/>
    </location>
</feature>
<keyword evidence="1" id="KW-0805">Transcription regulation</keyword>
<dbReference type="Pfam" id="PF01614">
    <property type="entry name" value="IclR_C"/>
    <property type="match status" value="1"/>
</dbReference>
<accession>A0A1I6TRP3</accession>
<dbReference type="OrthoDB" id="14763at2157"/>
<dbReference type="InterPro" id="IPR029016">
    <property type="entry name" value="GAF-like_dom_sf"/>
</dbReference>
<dbReference type="PANTHER" id="PTHR30136:SF35">
    <property type="entry name" value="HTH-TYPE TRANSCRIPTIONAL REGULATOR RV1719"/>
    <property type="match status" value="1"/>
</dbReference>
<dbReference type="PROSITE" id="PS51077">
    <property type="entry name" value="HTH_ICLR"/>
    <property type="match status" value="1"/>
</dbReference>
<dbReference type="Proteomes" id="UP000199199">
    <property type="component" value="Unassembled WGS sequence"/>
</dbReference>
<feature type="domain" description="IclR-ED" evidence="5">
    <location>
        <begin position="70"/>
        <end position="259"/>
    </location>
</feature>
<dbReference type="GO" id="GO:0003677">
    <property type="term" value="F:DNA binding"/>
    <property type="evidence" value="ECO:0007669"/>
    <property type="project" value="UniProtKB-KW"/>
</dbReference>
<dbReference type="Gene3D" id="3.30.450.40">
    <property type="match status" value="1"/>
</dbReference>
<evidence type="ECO:0000313" key="7">
    <source>
        <dbReference type="Proteomes" id="UP000199199"/>
    </source>
</evidence>
<evidence type="ECO:0000259" key="4">
    <source>
        <dbReference type="PROSITE" id="PS51077"/>
    </source>
</evidence>
<keyword evidence="3" id="KW-0804">Transcription</keyword>
<dbReference type="InterPro" id="IPR005471">
    <property type="entry name" value="Tscrpt_reg_IclR_N"/>
</dbReference>
<evidence type="ECO:0000256" key="1">
    <source>
        <dbReference type="ARBA" id="ARBA00023015"/>
    </source>
</evidence>
<dbReference type="SUPFAM" id="SSF55781">
    <property type="entry name" value="GAF domain-like"/>
    <property type="match status" value="1"/>
</dbReference>
<dbReference type="GO" id="GO:0003700">
    <property type="term" value="F:DNA-binding transcription factor activity"/>
    <property type="evidence" value="ECO:0007669"/>
    <property type="project" value="TreeGrafter"/>
</dbReference>
<gene>
    <name evidence="6" type="ORF">SAMN04488556_3360</name>
</gene>
<dbReference type="PANTHER" id="PTHR30136">
    <property type="entry name" value="HELIX-TURN-HELIX TRANSCRIPTIONAL REGULATOR, ICLR FAMILY"/>
    <property type="match status" value="1"/>
</dbReference>
<proteinExistence type="predicted"/>
<evidence type="ECO:0000256" key="2">
    <source>
        <dbReference type="ARBA" id="ARBA00023125"/>
    </source>
</evidence>
<dbReference type="InterPro" id="IPR036388">
    <property type="entry name" value="WH-like_DNA-bd_sf"/>
</dbReference>
<dbReference type="InterPro" id="IPR014757">
    <property type="entry name" value="Tscrpt_reg_IclR_C"/>
</dbReference>
<keyword evidence="2 6" id="KW-0238">DNA-binding</keyword>
<evidence type="ECO:0000259" key="5">
    <source>
        <dbReference type="PROSITE" id="PS51078"/>
    </source>
</evidence>
<dbReference type="EMBL" id="FOZS01000003">
    <property type="protein sequence ID" value="SFS91830.1"/>
    <property type="molecule type" value="Genomic_DNA"/>
</dbReference>